<dbReference type="EMBL" id="UZAH01025329">
    <property type="protein sequence ID" value="VDO61607.1"/>
    <property type="molecule type" value="Genomic_DNA"/>
</dbReference>
<organism evidence="2 3">
    <name type="scientific">Heligmosomoides polygyrus</name>
    <name type="common">Parasitic roundworm</name>
    <dbReference type="NCBI Taxonomy" id="6339"/>
    <lineage>
        <taxon>Eukaryota</taxon>
        <taxon>Metazoa</taxon>
        <taxon>Ecdysozoa</taxon>
        <taxon>Nematoda</taxon>
        <taxon>Chromadorea</taxon>
        <taxon>Rhabditida</taxon>
        <taxon>Rhabditina</taxon>
        <taxon>Rhabditomorpha</taxon>
        <taxon>Strongyloidea</taxon>
        <taxon>Heligmosomidae</taxon>
        <taxon>Heligmosomoides</taxon>
    </lineage>
</organism>
<dbReference type="Gene3D" id="3.60.10.10">
    <property type="entry name" value="Endonuclease/exonuclease/phosphatase"/>
    <property type="match status" value="1"/>
</dbReference>
<keyword evidence="2" id="KW-1185">Reference proteome</keyword>
<dbReference type="InterPro" id="IPR027124">
    <property type="entry name" value="Swc5/CFDP1/2"/>
</dbReference>
<dbReference type="WBParaSite" id="HPBE_0000455101-mRNA-1">
    <property type="protein sequence ID" value="HPBE_0000455101-mRNA-1"/>
    <property type="gene ID" value="HPBE_0000455101"/>
</dbReference>
<accession>A0A183FE09</accession>
<dbReference type="SUPFAM" id="SSF56219">
    <property type="entry name" value="DNase I-like"/>
    <property type="match status" value="1"/>
</dbReference>
<dbReference type="PANTHER" id="PTHR23227">
    <property type="entry name" value="BUCENTAUR RELATED"/>
    <property type="match status" value="1"/>
</dbReference>
<protein>
    <submittedName>
        <fullName evidence="3">Endo/exonuclease/phosphatase domain-containing protein</fullName>
    </submittedName>
</protein>
<proteinExistence type="predicted"/>
<reference evidence="1 2" key="1">
    <citation type="submission" date="2018-11" db="EMBL/GenBank/DDBJ databases">
        <authorList>
            <consortium name="Pathogen Informatics"/>
        </authorList>
    </citation>
    <scope>NUCLEOTIDE SEQUENCE [LARGE SCALE GENOMIC DNA]</scope>
</reference>
<name>A0A183FE09_HELPZ</name>
<evidence type="ECO:0000313" key="3">
    <source>
        <dbReference type="WBParaSite" id="HPBE_0000455101-mRNA-1"/>
    </source>
</evidence>
<dbReference type="OrthoDB" id="5863617at2759"/>
<evidence type="ECO:0000313" key="2">
    <source>
        <dbReference type="Proteomes" id="UP000050761"/>
    </source>
</evidence>
<accession>A0A3P7XPG6</accession>
<dbReference type="Proteomes" id="UP000050761">
    <property type="component" value="Unassembled WGS sequence"/>
</dbReference>
<sequence length="181" mass="19621">MSVYAPQTGCSEHDKDDFYLSLEEAIRSVPEGDYLSIAGDMNGHVGSGRRGVERVRGGKGIGLINPDGERILDLAIAHDLSVCSTFFAKRESQKVTYASGGRRTEVDHILVRRAALKTVRDVKVIPGESGTSYEGHRHKSLRNRLQALMKKDDGGSSQVSPTISVSIGITQVELSPSVKKV</sequence>
<dbReference type="AlphaFoldDB" id="A0A183FE09"/>
<dbReference type="InterPro" id="IPR036691">
    <property type="entry name" value="Endo/exonu/phosph_ase_sf"/>
</dbReference>
<dbReference type="PANTHER" id="PTHR23227:SF83">
    <property type="entry name" value="ENDONUCLEASE_EXONUCLEASE_PHOSPHATASE DOMAIN-CONTAINING PROTEIN"/>
    <property type="match status" value="1"/>
</dbReference>
<reference evidence="3" key="2">
    <citation type="submission" date="2019-09" db="UniProtKB">
        <authorList>
            <consortium name="WormBaseParasite"/>
        </authorList>
    </citation>
    <scope>IDENTIFICATION</scope>
</reference>
<evidence type="ECO:0000313" key="1">
    <source>
        <dbReference type="EMBL" id="VDO61607.1"/>
    </source>
</evidence>
<gene>
    <name evidence="1" type="ORF">HPBE_LOCUS4552</name>
</gene>